<dbReference type="AlphaFoldDB" id="A0A9Q1QW58"/>
<name>A0A9Q1QW58_9SOLA</name>
<evidence type="ECO:0000313" key="2">
    <source>
        <dbReference type="EMBL" id="KAJ8527180.1"/>
    </source>
</evidence>
<gene>
    <name evidence="2" type="ORF">K7X08_029657</name>
</gene>
<feature type="region of interest" description="Disordered" evidence="1">
    <location>
        <begin position="72"/>
        <end position="117"/>
    </location>
</feature>
<dbReference type="Proteomes" id="UP001152561">
    <property type="component" value="Unassembled WGS sequence"/>
</dbReference>
<evidence type="ECO:0000313" key="3">
    <source>
        <dbReference type="Proteomes" id="UP001152561"/>
    </source>
</evidence>
<feature type="compositionally biased region" description="Acidic residues" evidence="1">
    <location>
        <begin position="87"/>
        <end position="104"/>
    </location>
</feature>
<organism evidence="2 3">
    <name type="scientific">Anisodus acutangulus</name>
    <dbReference type="NCBI Taxonomy" id="402998"/>
    <lineage>
        <taxon>Eukaryota</taxon>
        <taxon>Viridiplantae</taxon>
        <taxon>Streptophyta</taxon>
        <taxon>Embryophyta</taxon>
        <taxon>Tracheophyta</taxon>
        <taxon>Spermatophyta</taxon>
        <taxon>Magnoliopsida</taxon>
        <taxon>eudicotyledons</taxon>
        <taxon>Gunneridae</taxon>
        <taxon>Pentapetalae</taxon>
        <taxon>asterids</taxon>
        <taxon>lamiids</taxon>
        <taxon>Solanales</taxon>
        <taxon>Solanaceae</taxon>
        <taxon>Solanoideae</taxon>
        <taxon>Hyoscyameae</taxon>
        <taxon>Anisodus</taxon>
    </lineage>
</organism>
<sequence length="117" mass="13093">MYRLVEAQIIFRSRKDILSNGAIDAETSSSVAVQVNQNKPQSSNLAQGNKKIVTREYKGIVIEEEVLPKRKRPANYKNTVLEKGDILDSDFDPSSDDNTDESDGDYLPGSEGNKRQF</sequence>
<accession>A0A9Q1QW58</accession>
<comment type="caution">
    <text evidence="2">The sequence shown here is derived from an EMBL/GenBank/DDBJ whole genome shotgun (WGS) entry which is preliminary data.</text>
</comment>
<proteinExistence type="predicted"/>
<protein>
    <submittedName>
        <fullName evidence="2">Uncharacterized protein</fullName>
    </submittedName>
</protein>
<evidence type="ECO:0000256" key="1">
    <source>
        <dbReference type="SAM" id="MobiDB-lite"/>
    </source>
</evidence>
<dbReference type="EMBL" id="JAJAGQ010000024">
    <property type="protein sequence ID" value="KAJ8527180.1"/>
    <property type="molecule type" value="Genomic_DNA"/>
</dbReference>
<keyword evidence="3" id="KW-1185">Reference proteome</keyword>
<reference evidence="3" key="1">
    <citation type="journal article" date="2023" name="Proc. Natl. Acad. Sci. U.S.A.">
        <title>Genomic and structural basis for evolution of tropane alkaloid biosynthesis.</title>
        <authorList>
            <person name="Wanga Y.-J."/>
            <person name="Taina T."/>
            <person name="Yua J.-Y."/>
            <person name="Lia J."/>
            <person name="Xua B."/>
            <person name="Chenc J."/>
            <person name="D'Auriad J.C."/>
            <person name="Huanga J.-P."/>
            <person name="Huanga S.-X."/>
        </authorList>
    </citation>
    <scope>NUCLEOTIDE SEQUENCE [LARGE SCALE GENOMIC DNA]</scope>
    <source>
        <strain evidence="3">cv. KIB-2019</strain>
    </source>
</reference>